<proteinExistence type="predicted"/>
<organism evidence="1 2">
    <name type="scientific">Anaerocolumna chitinilytica</name>
    <dbReference type="NCBI Taxonomy" id="1727145"/>
    <lineage>
        <taxon>Bacteria</taxon>
        <taxon>Bacillati</taxon>
        <taxon>Bacillota</taxon>
        <taxon>Clostridia</taxon>
        <taxon>Lachnospirales</taxon>
        <taxon>Lachnospiraceae</taxon>
        <taxon>Anaerocolumna</taxon>
    </lineage>
</organism>
<dbReference type="AlphaFoldDB" id="A0A7I8DMB4"/>
<dbReference type="KEGG" id="acht:bsdcttw_25600"/>
<name>A0A7I8DMB4_9FIRM</name>
<evidence type="ECO:0008006" key="3">
    <source>
        <dbReference type="Google" id="ProtNLM"/>
    </source>
</evidence>
<dbReference type="InterPro" id="IPR025234">
    <property type="entry name" value="YjzH-like"/>
</dbReference>
<gene>
    <name evidence="1" type="ORF">bsdcttw_25600</name>
</gene>
<dbReference type="Pfam" id="PF13783">
    <property type="entry name" value="DUF4177"/>
    <property type="match status" value="1"/>
</dbReference>
<protein>
    <recommendedName>
        <fullName evidence="3">DUF4177 domain-containing protein</fullName>
    </recommendedName>
</protein>
<dbReference type="EMBL" id="AP023368">
    <property type="protein sequence ID" value="BCJ99519.1"/>
    <property type="molecule type" value="Genomic_DNA"/>
</dbReference>
<dbReference type="RefSeq" id="WP_185255282.1">
    <property type="nucleotide sequence ID" value="NZ_AP023368.1"/>
</dbReference>
<evidence type="ECO:0000313" key="1">
    <source>
        <dbReference type="EMBL" id="BCJ99519.1"/>
    </source>
</evidence>
<sequence>MKKWEYRILEVSMDLNDNDEIEVNNLGKEGWEMISVTSIIKDSVSGGSYTSSVIFTLKRELE</sequence>
<keyword evidence="2" id="KW-1185">Reference proteome</keyword>
<evidence type="ECO:0000313" key="2">
    <source>
        <dbReference type="Proteomes" id="UP000515703"/>
    </source>
</evidence>
<reference evidence="1 2" key="2">
    <citation type="submission" date="2020-08" db="EMBL/GenBank/DDBJ databases">
        <authorList>
            <person name="Ueki A."/>
            <person name="Tonouchi A."/>
        </authorList>
    </citation>
    <scope>NUCLEOTIDE SEQUENCE [LARGE SCALE GENOMIC DNA]</scope>
    <source>
        <strain evidence="1 2">CTTW</strain>
    </source>
</reference>
<reference evidence="1 2" key="1">
    <citation type="submission" date="2020-08" db="EMBL/GenBank/DDBJ databases">
        <title>Draft genome sequencing of an Anaerocolumna strain isolated from anoxic soil subjected to BSD treatment.</title>
        <authorList>
            <person name="Uek A."/>
            <person name="Tonouchi A."/>
        </authorList>
    </citation>
    <scope>NUCLEOTIDE SEQUENCE [LARGE SCALE GENOMIC DNA]</scope>
    <source>
        <strain evidence="1 2">CTTW</strain>
    </source>
</reference>
<accession>A0A7I8DMB4</accession>
<dbReference type="Proteomes" id="UP000515703">
    <property type="component" value="Chromosome"/>
</dbReference>